<feature type="transmembrane region" description="Helical" evidence="7">
    <location>
        <begin position="179"/>
        <end position="199"/>
    </location>
</feature>
<feature type="transmembrane region" description="Helical" evidence="7">
    <location>
        <begin position="109"/>
        <end position="132"/>
    </location>
</feature>
<dbReference type="RefSeq" id="WP_149402625.1">
    <property type="nucleotide sequence ID" value="NZ_BIXY01000049.1"/>
</dbReference>
<evidence type="ECO:0000256" key="4">
    <source>
        <dbReference type="ARBA" id="ARBA00022989"/>
    </source>
</evidence>
<proteinExistence type="predicted"/>
<keyword evidence="3 7" id="KW-0812">Transmembrane</keyword>
<feature type="transmembrane region" description="Helical" evidence="7">
    <location>
        <begin position="236"/>
        <end position="257"/>
    </location>
</feature>
<protein>
    <recommendedName>
        <fullName evidence="10">Dolichol-P-glucose synthetase</fullName>
    </recommendedName>
</protein>
<accession>A0A5A5TDS8</accession>
<feature type="compositionally biased region" description="Polar residues" evidence="6">
    <location>
        <begin position="1"/>
        <end position="18"/>
    </location>
</feature>
<dbReference type="PANTHER" id="PTHR40277:SF1">
    <property type="entry name" value="BLL5419 PROTEIN"/>
    <property type="match status" value="1"/>
</dbReference>
<evidence type="ECO:0000313" key="9">
    <source>
        <dbReference type="Proteomes" id="UP000322530"/>
    </source>
</evidence>
<feature type="transmembrane region" description="Helical" evidence="7">
    <location>
        <begin position="36"/>
        <end position="57"/>
    </location>
</feature>
<organism evidence="8 9">
    <name type="scientific">Dictyobacter arantiisoli</name>
    <dbReference type="NCBI Taxonomy" id="2014874"/>
    <lineage>
        <taxon>Bacteria</taxon>
        <taxon>Bacillati</taxon>
        <taxon>Chloroflexota</taxon>
        <taxon>Ktedonobacteria</taxon>
        <taxon>Ktedonobacterales</taxon>
        <taxon>Dictyobacteraceae</taxon>
        <taxon>Dictyobacter</taxon>
    </lineage>
</organism>
<evidence type="ECO:0000256" key="2">
    <source>
        <dbReference type="ARBA" id="ARBA00022475"/>
    </source>
</evidence>
<evidence type="ECO:0000313" key="8">
    <source>
        <dbReference type="EMBL" id="GCF09701.1"/>
    </source>
</evidence>
<evidence type="ECO:0000256" key="5">
    <source>
        <dbReference type="ARBA" id="ARBA00023136"/>
    </source>
</evidence>
<reference evidence="8 9" key="1">
    <citation type="submission" date="2019-01" db="EMBL/GenBank/DDBJ databases">
        <title>Draft genome sequence of Dictyobacter sp. Uno17.</title>
        <authorList>
            <person name="Wang C.M."/>
            <person name="Zheng Y."/>
            <person name="Sakai Y."/>
            <person name="Abe K."/>
            <person name="Yokota A."/>
            <person name="Yabe S."/>
        </authorList>
    </citation>
    <scope>NUCLEOTIDE SEQUENCE [LARGE SCALE GENOMIC DNA]</scope>
    <source>
        <strain evidence="8 9">Uno17</strain>
    </source>
</reference>
<evidence type="ECO:0000256" key="3">
    <source>
        <dbReference type="ARBA" id="ARBA00022692"/>
    </source>
</evidence>
<feature type="transmembrane region" description="Helical" evidence="7">
    <location>
        <begin position="269"/>
        <end position="290"/>
    </location>
</feature>
<dbReference type="EMBL" id="BIXY01000049">
    <property type="protein sequence ID" value="GCF09701.1"/>
    <property type="molecule type" value="Genomic_DNA"/>
</dbReference>
<dbReference type="AlphaFoldDB" id="A0A5A5TDS8"/>
<evidence type="ECO:0000256" key="7">
    <source>
        <dbReference type="SAM" id="Phobius"/>
    </source>
</evidence>
<comment type="subcellular location">
    <subcellularLocation>
        <location evidence="1">Cell membrane</location>
        <topology evidence="1">Multi-pass membrane protein</topology>
    </subcellularLocation>
</comment>
<name>A0A5A5TDS8_9CHLR</name>
<evidence type="ECO:0000256" key="1">
    <source>
        <dbReference type="ARBA" id="ARBA00004651"/>
    </source>
</evidence>
<keyword evidence="2" id="KW-1003">Cell membrane</keyword>
<keyword evidence="5 7" id="KW-0472">Membrane</keyword>
<feature type="region of interest" description="Disordered" evidence="6">
    <location>
        <begin position="1"/>
        <end position="21"/>
    </location>
</feature>
<dbReference type="GO" id="GO:0005886">
    <property type="term" value="C:plasma membrane"/>
    <property type="evidence" value="ECO:0007669"/>
    <property type="project" value="UniProtKB-SubCell"/>
</dbReference>
<keyword evidence="9" id="KW-1185">Reference proteome</keyword>
<sequence length="351" mass="38893">MSIPTSSGAIPPDDNQSLPVVPEKKPQSFFRKYRSLLLRLGCTLVLLAFLLRSVSWVDLLRQAAHLDPGMLLIGIALGFYGIVVSSYQWQSLLDAEHIVLDLRRLVNLYTIGIAFNHFLPTGMGGDVVKTYYVAKEGRNMAGSASAVLMSRMTGFFAMILASLPAFLFWHMLIARQIKIGYILACMAMLTVLGLAYLLVEFLPRFSRLRWLPSCLIPSLLQLGQALRASFRRPRTLGIATLFGLLYHIGYIVNFYIYGLLLHISVPLPFYMIAIPLVSIIAFFPFSINGFGVREGAFVLLFSTVHVPVPTAMLLILLMDAQVLLFGMVGGVLYLTSGLKHEQMEISLGTGV</sequence>
<dbReference type="Proteomes" id="UP000322530">
    <property type="component" value="Unassembled WGS sequence"/>
</dbReference>
<dbReference type="PANTHER" id="PTHR40277">
    <property type="entry name" value="BLL5419 PROTEIN"/>
    <property type="match status" value="1"/>
</dbReference>
<gene>
    <name evidence="8" type="ORF">KDI_32650</name>
</gene>
<comment type="caution">
    <text evidence="8">The sequence shown here is derived from an EMBL/GenBank/DDBJ whole genome shotgun (WGS) entry which is preliminary data.</text>
</comment>
<evidence type="ECO:0008006" key="10">
    <source>
        <dbReference type="Google" id="ProtNLM"/>
    </source>
</evidence>
<feature type="transmembrane region" description="Helical" evidence="7">
    <location>
        <begin position="153"/>
        <end position="173"/>
    </location>
</feature>
<keyword evidence="4 7" id="KW-1133">Transmembrane helix</keyword>
<dbReference type="InterPro" id="IPR022791">
    <property type="entry name" value="L-PG_synthase/AglD"/>
</dbReference>
<feature type="transmembrane region" description="Helical" evidence="7">
    <location>
        <begin position="69"/>
        <end position="89"/>
    </location>
</feature>
<feature type="transmembrane region" description="Helical" evidence="7">
    <location>
        <begin position="297"/>
        <end position="316"/>
    </location>
</feature>
<dbReference type="OrthoDB" id="5470260at2"/>
<dbReference type="Pfam" id="PF03706">
    <property type="entry name" value="LPG_synthase_TM"/>
    <property type="match status" value="1"/>
</dbReference>
<evidence type="ECO:0000256" key="6">
    <source>
        <dbReference type="SAM" id="MobiDB-lite"/>
    </source>
</evidence>